<sequence>MMGFWRGIVAGSLLGAALGMVFKPSRKPERILMGSTRKARHRAQKMMKGMTNRVSEMIR</sequence>
<protein>
    <submittedName>
        <fullName evidence="2">YtxH domain-containing protein</fullName>
    </submittedName>
</protein>
<evidence type="ECO:0000256" key="1">
    <source>
        <dbReference type="SAM" id="MobiDB-lite"/>
    </source>
</evidence>
<evidence type="ECO:0000313" key="2">
    <source>
        <dbReference type="EMBL" id="MDO7788711.1"/>
    </source>
</evidence>
<reference evidence="2" key="2">
    <citation type="submission" date="2023-03" db="EMBL/GenBank/DDBJ databases">
        <authorList>
            <person name="Zhang Z."/>
        </authorList>
    </citation>
    <scope>NUCLEOTIDE SEQUENCE</scope>
    <source>
        <strain evidence="2">DSA</strain>
    </source>
</reference>
<feature type="region of interest" description="Disordered" evidence="1">
    <location>
        <begin position="34"/>
        <end position="59"/>
    </location>
</feature>
<proteinExistence type="predicted"/>
<comment type="caution">
    <text evidence="2">The sequence shown here is derived from an EMBL/GenBank/DDBJ whole genome shotgun (WGS) entry which is preliminary data.</text>
</comment>
<evidence type="ECO:0000313" key="3">
    <source>
        <dbReference type="Proteomes" id="UP001172911"/>
    </source>
</evidence>
<keyword evidence="3" id="KW-1185">Reference proteome</keyword>
<accession>A0AAW7ZHA3</accession>
<gene>
    <name evidence="2" type="ORF">P6N53_15890</name>
</gene>
<reference evidence="2" key="1">
    <citation type="journal article" date="2023" name="J. Hazard. Mater.">
        <title>Anaerobic biodegradation of pyrene and benzo[a]pyrene by a new sulfate-reducing Desulforamulus aquiferis strain DSA.</title>
        <authorList>
            <person name="Zhang Z."/>
            <person name="Sun J."/>
            <person name="Gong X."/>
            <person name="Wang C."/>
            <person name="Wang H."/>
        </authorList>
    </citation>
    <scope>NUCLEOTIDE SEQUENCE</scope>
    <source>
        <strain evidence="2">DSA</strain>
    </source>
</reference>
<dbReference type="Proteomes" id="UP001172911">
    <property type="component" value="Unassembled WGS sequence"/>
</dbReference>
<dbReference type="RefSeq" id="WP_304544878.1">
    <property type="nucleotide sequence ID" value="NZ_JARPTC010000023.1"/>
</dbReference>
<dbReference type="AlphaFoldDB" id="A0AAW7ZHA3"/>
<dbReference type="EMBL" id="JARPTC010000023">
    <property type="protein sequence ID" value="MDO7788711.1"/>
    <property type="molecule type" value="Genomic_DNA"/>
</dbReference>
<name>A0AAW7ZHA3_9FIRM</name>
<organism evidence="2 3">
    <name type="scientific">Desulforamulus aquiferis</name>
    <dbReference type="NCBI Taxonomy" id="1397668"/>
    <lineage>
        <taxon>Bacteria</taxon>
        <taxon>Bacillati</taxon>
        <taxon>Bacillota</taxon>
        <taxon>Clostridia</taxon>
        <taxon>Eubacteriales</taxon>
        <taxon>Peptococcaceae</taxon>
        <taxon>Desulforamulus</taxon>
    </lineage>
</organism>